<feature type="compositionally biased region" description="Polar residues" evidence="5">
    <location>
        <begin position="689"/>
        <end position="702"/>
    </location>
</feature>
<feature type="region of interest" description="Disordered" evidence="5">
    <location>
        <begin position="1"/>
        <end position="57"/>
    </location>
</feature>
<feature type="region of interest" description="Disordered" evidence="5">
    <location>
        <begin position="341"/>
        <end position="406"/>
    </location>
</feature>
<organism evidence="8 9">
    <name type="scientific">Vanrija albida</name>
    <dbReference type="NCBI Taxonomy" id="181172"/>
    <lineage>
        <taxon>Eukaryota</taxon>
        <taxon>Fungi</taxon>
        <taxon>Dikarya</taxon>
        <taxon>Basidiomycota</taxon>
        <taxon>Agaricomycotina</taxon>
        <taxon>Tremellomycetes</taxon>
        <taxon>Trichosporonales</taxon>
        <taxon>Trichosporonaceae</taxon>
        <taxon>Vanrija</taxon>
    </lineage>
</organism>
<keyword evidence="4" id="KW-0904">Protein phosphatase</keyword>
<dbReference type="Pfam" id="PF00782">
    <property type="entry name" value="DSPc"/>
    <property type="match status" value="1"/>
</dbReference>
<dbReference type="Proteomes" id="UP001565368">
    <property type="component" value="Unassembled WGS sequence"/>
</dbReference>
<dbReference type="SUPFAM" id="SSF52821">
    <property type="entry name" value="Rhodanese/Cell cycle control phosphatase"/>
    <property type="match status" value="1"/>
</dbReference>
<comment type="caution">
    <text evidence="8">The sequence shown here is derived from an EMBL/GenBank/DDBJ whole genome shotgun (WGS) entry which is preliminary data.</text>
</comment>
<proteinExistence type="inferred from homology"/>
<keyword evidence="3" id="KW-0378">Hydrolase</keyword>
<dbReference type="InterPro" id="IPR020422">
    <property type="entry name" value="TYR_PHOSPHATASE_DUAL_dom"/>
</dbReference>
<dbReference type="RefSeq" id="XP_069206760.1">
    <property type="nucleotide sequence ID" value="XM_069354689.1"/>
</dbReference>
<accession>A0ABR3PWX0</accession>
<reference evidence="8 9" key="1">
    <citation type="submission" date="2023-08" db="EMBL/GenBank/DDBJ databases">
        <title>Annotated Genome Sequence of Vanrija albida AlHP1.</title>
        <authorList>
            <person name="Herzog R."/>
        </authorList>
    </citation>
    <scope>NUCLEOTIDE SEQUENCE [LARGE SCALE GENOMIC DNA]</scope>
    <source>
        <strain evidence="8 9">AlHP1</strain>
    </source>
</reference>
<dbReference type="EC" id="3.1.3.48" evidence="2"/>
<evidence type="ECO:0000256" key="4">
    <source>
        <dbReference type="ARBA" id="ARBA00022912"/>
    </source>
</evidence>
<dbReference type="PANTHER" id="PTHR10159">
    <property type="entry name" value="DUAL SPECIFICITY PROTEIN PHOSPHATASE"/>
    <property type="match status" value="1"/>
</dbReference>
<dbReference type="InterPro" id="IPR036873">
    <property type="entry name" value="Rhodanese-like_dom_sf"/>
</dbReference>
<feature type="region of interest" description="Disordered" evidence="5">
    <location>
        <begin position="102"/>
        <end position="142"/>
    </location>
</feature>
<gene>
    <name evidence="8" type="ORF">Q8F55_006225</name>
</gene>
<dbReference type="PROSITE" id="PS50054">
    <property type="entry name" value="TYR_PHOSPHATASE_DUAL"/>
    <property type="match status" value="1"/>
</dbReference>
<evidence type="ECO:0000259" key="6">
    <source>
        <dbReference type="PROSITE" id="PS50054"/>
    </source>
</evidence>
<evidence type="ECO:0000259" key="7">
    <source>
        <dbReference type="PROSITE" id="PS50056"/>
    </source>
</evidence>
<dbReference type="PROSITE" id="PS50056">
    <property type="entry name" value="TYR_PHOSPHATASE_2"/>
    <property type="match status" value="1"/>
</dbReference>
<dbReference type="InterPro" id="IPR029021">
    <property type="entry name" value="Prot-tyrosine_phosphatase-like"/>
</dbReference>
<feature type="compositionally biased region" description="Basic and acidic residues" evidence="5">
    <location>
        <begin position="713"/>
        <end position="726"/>
    </location>
</feature>
<feature type="region of interest" description="Disordered" evidence="5">
    <location>
        <begin position="163"/>
        <end position="194"/>
    </location>
</feature>
<evidence type="ECO:0000256" key="5">
    <source>
        <dbReference type="SAM" id="MobiDB-lite"/>
    </source>
</evidence>
<dbReference type="SMART" id="SM00195">
    <property type="entry name" value="DSPc"/>
    <property type="match status" value="1"/>
</dbReference>
<feature type="compositionally biased region" description="Polar residues" evidence="5">
    <location>
        <begin position="341"/>
        <end position="364"/>
    </location>
</feature>
<evidence type="ECO:0000313" key="9">
    <source>
        <dbReference type="Proteomes" id="UP001565368"/>
    </source>
</evidence>
<feature type="region of interest" description="Disordered" evidence="5">
    <location>
        <begin position="689"/>
        <end position="759"/>
    </location>
</feature>
<dbReference type="EMBL" id="JBBXJM010000005">
    <property type="protein sequence ID" value="KAL1406816.1"/>
    <property type="molecule type" value="Genomic_DNA"/>
</dbReference>
<sequence>MEPSNGPSPVSETATPPRPDSPNLPALHAGNSSLSTAPSDYNPRIRTPISPLSASAPFGRYLDSPARFSMSPNVMSPASGLPHPADTEMAEKVGSVVGMAENAATLPASKRRPMPLDLNRRAGAEPGHDQPPLTGMSAESAHSTLSNELLDLSALRRSVQQNLHDRPFSSMEYGDSDSDMESTGSGRASPGPLAVRNDDRFIGASEALSLIRTSAQHLVIDTRSLDDFLAAHVHRSTNISIPTLIVRRLRKHASSGDPADRWASLGSYVSTPAGRRVWDSIDLGQHTDIVIVGANESDRETPRLLATILTAIVPVGSARVLSGGWAALSDVAQANGLIVSGESSESPRVQKTQTDPSHYTQAPAPSQMAVPPRHLVSSLAVSPVSPPRLSPARSLPSLSINPTRQQPPKLCLKIDKTIRTAPAPIPTIMPSVATRNARPKPMQLTLDVGESNHHVLGGPRSAMPGGSVMSSIPLTPRAAYSDHGHDPLRTGSLAPPGEPWSHNRLTVDTSLHNMPVSPGLRHLSASSSGARHGHEPEAIQVSTILPSFLYLGPEITTQQDVEALQALGVKRILNVAFECDDDEGLGLRQEFDRYLKIPMRDTVEESGVGKGIRDACDFLDDARLHSAPAYVHCKAGKSRSVTVVLAYLIHANAWTLKTSYAYVAERRPGISPNIGFVAELIQFEESELGSKQATGVHDTTASPVEVDENDPPLVHREPKPGPRYTRESMPPEYGPDLDDDGQEKSEADLELGAPEPTATTRLRRRSGADIEVRKNGQWVHHRRAPVDRTTLQPGRRVSKAGLESMVVTRFEHGDRPRPTRPGTMD</sequence>
<dbReference type="InterPro" id="IPR000340">
    <property type="entry name" value="Dual-sp_phosphatase_cat-dom"/>
</dbReference>
<name>A0ABR3PWX0_9TREE</name>
<comment type="similarity">
    <text evidence="1">Belongs to the protein-tyrosine phosphatase family. Non-receptor class dual specificity subfamily.</text>
</comment>
<dbReference type="SUPFAM" id="SSF52799">
    <property type="entry name" value="(Phosphotyrosine protein) phosphatases II"/>
    <property type="match status" value="1"/>
</dbReference>
<feature type="compositionally biased region" description="Low complexity" evidence="5">
    <location>
        <begin position="390"/>
        <end position="399"/>
    </location>
</feature>
<feature type="compositionally biased region" description="Polar residues" evidence="5">
    <location>
        <begin position="30"/>
        <end position="39"/>
    </location>
</feature>
<dbReference type="Gene3D" id="3.40.250.10">
    <property type="entry name" value="Rhodanese-like domain"/>
    <property type="match status" value="1"/>
</dbReference>
<feature type="compositionally biased region" description="Polar residues" evidence="5">
    <location>
        <begin position="1"/>
        <end position="14"/>
    </location>
</feature>
<evidence type="ECO:0000256" key="1">
    <source>
        <dbReference type="ARBA" id="ARBA00008601"/>
    </source>
</evidence>
<protein>
    <recommendedName>
        <fullName evidence="2">protein-tyrosine-phosphatase</fullName>
        <ecNumber evidence="2">3.1.3.48</ecNumber>
    </recommendedName>
</protein>
<dbReference type="CDD" id="cd14498">
    <property type="entry name" value="DSP"/>
    <property type="match status" value="1"/>
</dbReference>
<keyword evidence="9" id="KW-1185">Reference proteome</keyword>
<evidence type="ECO:0000256" key="2">
    <source>
        <dbReference type="ARBA" id="ARBA00013064"/>
    </source>
</evidence>
<dbReference type="InterPro" id="IPR000387">
    <property type="entry name" value="Tyr_Pase_dom"/>
</dbReference>
<dbReference type="GeneID" id="95987268"/>
<dbReference type="Gene3D" id="3.90.190.10">
    <property type="entry name" value="Protein tyrosine phosphatase superfamily"/>
    <property type="match status" value="1"/>
</dbReference>
<evidence type="ECO:0000256" key="3">
    <source>
        <dbReference type="ARBA" id="ARBA00022801"/>
    </source>
</evidence>
<feature type="domain" description="Tyrosine specific protein phosphatases" evidence="7">
    <location>
        <begin position="610"/>
        <end position="670"/>
    </location>
</feature>
<feature type="domain" description="Tyrosine-protein phosphatase" evidence="6">
    <location>
        <begin position="540"/>
        <end position="689"/>
    </location>
</feature>
<feature type="compositionally biased region" description="Basic and acidic residues" evidence="5">
    <location>
        <begin position="118"/>
        <end position="128"/>
    </location>
</feature>
<dbReference type="PANTHER" id="PTHR10159:SF530">
    <property type="entry name" value="DUAL SPECIFICITY PROTEIN PHOSPHATASE DDB_G0271350-RELATED"/>
    <property type="match status" value="1"/>
</dbReference>
<evidence type="ECO:0000313" key="8">
    <source>
        <dbReference type="EMBL" id="KAL1406816.1"/>
    </source>
</evidence>